<gene>
    <name evidence="1" type="ORF">EGR_11058</name>
</gene>
<dbReference type="RefSeq" id="XP_024345282.1">
    <property type="nucleotide sequence ID" value="XM_024500307.1"/>
</dbReference>
<organism evidence="1 2">
    <name type="scientific">Echinococcus granulosus</name>
    <name type="common">Hydatid tapeworm</name>
    <dbReference type="NCBI Taxonomy" id="6210"/>
    <lineage>
        <taxon>Eukaryota</taxon>
        <taxon>Metazoa</taxon>
        <taxon>Spiralia</taxon>
        <taxon>Lophotrochozoa</taxon>
        <taxon>Platyhelminthes</taxon>
        <taxon>Cestoda</taxon>
        <taxon>Eucestoda</taxon>
        <taxon>Cyclophyllidea</taxon>
        <taxon>Taeniidae</taxon>
        <taxon>Echinococcus</taxon>
        <taxon>Echinococcus granulosus group</taxon>
    </lineage>
</organism>
<dbReference type="EMBL" id="APAU02000352">
    <property type="protein sequence ID" value="EUB54086.1"/>
    <property type="molecule type" value="Genomic_DNA"/>
</dbReference>
<protein>
    <submittedName>
        <fullName evidence="1">Uncharacterized protein</fullName>
    </submittedName>
</protein>
<evidence type="ECO:0000313" key="1">
    <source>
        <dbReference type="EMBL" id="EUB54086.1"/>
    </source>
</evidence>
<dbReference type="AlphaFoldDB" id="W6U0V8"/>
<reference evidence="1 2" key="1">
    <citation type="journal article" date="2013" name="Nat. Genet.">
        <title>The genome of the hydatid tapeworm Echinococcus granulosus.</title>
        <authorList>
            <person name="Zheng H."/>
            <person name="Zhang W."/>
            <person name="Zhang L."/>
            <person name="Zhang Z."/>
            <person name="Li J."/>
            <person name="Lu G."/>
            <person name="Zhu Y."/>
            <person name="Wang Y."/>
            <person name="Huang Y."/>
            <person name="Liu J."/>
            <person name="Kang H."/>
            <person name="Chen J."/>
            <person name="Wang L."/>
            <person name="Chen A."/>
            <person name="Yu S."/>
            <person name="Gao Z."/>
            <person name="Jin L."/>
            <person name="Gu W."/>
            <person name="Wang Z."/>
            <person name="Zhao L."/>
            <person name="Shi B."/>
            <person name="Wen H."/>
            <person name="Lin R."/>
            <person name="Jones M.K."/>
            <person name="Brejova B."/>
            <person name="Vinar T."/>
            <person name="Zhao G."/>
            <person name="McManus D.P."/>
            <person name="Chen Z."/>
            <person name="Zhou Y."/>
            <person name="Wang S."/>
        </authorList>
    </citation>
    <scope>NUCLEOTIDE SEQUENCE [LARGE SCALE GENOMIC DNA]</scope>
</reference>
<accession>W6U0V8</accession>
<dbReference type="Proteomes" id="UP000019149">
    <property type="component" value="Unassembled WGS sequence"/>
</dbReference>
<dbReference type="CTD" id="36346773"/>
<dbReference type="GeneID" id="36346773"/>
<proteinExistence type="predicted"/>
<evidence type="ECO:0000313" key="2">
    <source>
        <dbReference type="Proteomes" id="UP000019149"/>
    </source>
</evidence>
<sequence>MDIVSLLEATLHHLMIFVFSILCWDDEVQMRMGKESLMNYYNCSMSLPPVDEWKITFMTFTTLIKLFLQIMFNDLILVN</sequence>
<keyword evidence="2" id="KW-1185">Reference proteome</keyword>
<dbReference type="KEGG" id="egl:EGR_11058"/>
<comment type="caution">
    <text evidence="1">The sequence shown here is derived from an EMBL/GenBank/DDBJ whole genome shotgun (WGS) entry which is preliminary data.</text>
</comment>
<name>W6U0V8_ECHGR</name>